<dbReference type="GO" id="GO:0007179">
    <property type="term" value="P:transforming growth factor beta receptor signaling pathway"/>
    <property type="evidence" value="ECO:0007669"/>
    <property type="project" value="TreeGrafter"/>
</dbReference>
<sequence>MDDLDALLADLESSTAHISKFPAFLQEETPYSFPSGGRSLRDDPTPPPVPPPPSAEALNGTVLCPPDSTCSPDSLCPTDSLYSSQQSLGSIQKSSTWSQGSTSPPPSHIEEDHIYSFPNKQKSSDSSAAAMTTALGSNLSELDRLLLELNAVQNTPGFPTDDEEAPPLPECTLYSYEQDNGGTPGITLTPAGLDPPLQNGFGGVQRGSSLGKLECVVPSPVPSPIALHSELMDSQLDTPSQQQARISATSATRELDELMACLSDFKPASQGSPSSELHFDQKPFSPPAIPSAPAVYSLPPHLSCDSPLPSSSGGVTLELHIEEDGVDPSLQPQAGAPLLKPSSELSLSAAASSLSPPSSGSSSTSPSSSRLTPDTIIDVSASMLSSRTTDTLVVLSQTAHSPPKTSTPSPASSSPQLKLEPLGFLSTPSSSPATKSPSPVPSLKRPSPSPERRSPLVLPAVNGLSSFPHIDSPLSTSSKSLTPPFSKSPAPAPPSAAPVSESPVPPPLSVPQAFSFSSLPSSKAPYKSYNPPEESPKATAQPQPPAALVGAGETQASLDEALDKLLSMSFTPKPESEALLSFAQASALSAEPLQEVFEEPIVSMDRRDVRPDTQTESDYQSDGRSDLDWAEMELKMVYEGTDGSMTPMTEASWMDESLTPSTCPGTPDAQMGDMPLMHPFALDRVSASGHIKSVIRRTKESPNVHPMNRENHPRRKGGPLIYHKSNSQDRLIEELQGKLGISRKERPRKNPDDWLTEGVIVMNNPKRSREGPDGEKIIIPPESPLPQRKVIPPPVSPPAPRREEPRRPPPVKEAPPPLPPPAPSPPPPQTPAPAPPPPPQEPAPAPLVKNLPPPLPSPPVRRRSPSPPPAPTPVPVAVPVPKPTPRPPPVQAPPPAVPTPPTPPAPKRLVSVGSQTEYDPLFPPMQAWSSIMAQGKGSNLQGNKLDSMLGSLQSDLNKLGVQTVAKGTCGACCKPIIGQLVTAMGRTWHPEHFVCTHCQEEIGSRNFFERDGLPYCERDYHHLFSPRCYYCNGPILDKVVTALERTWHPEHFFCAHCGSFFGPEGFHEKDGKAYCRKDYFDLFAPKCGGCARAILDNYISALSCLWHPECFVCRECFTPFVNGSFFEHDGQPFCEMHYHERRGSLCSGCQKPITGRCISAMGKKFHPEHFVCAFCLKQLNKGTFKEQNDKPYCQGCFVKLFS</sequence>
<feature type="region of interest" description="Disordered" evidence="12">
    <location>
        <begin position="393"/>
        <end position="555"/>
    </location>
</feature>
<feature type="compositionally biased region" description="Pro residues" evidence="12">
    <location>
        <begin position="45"/>
        <end position="54"/>
    </location>
</feature>
<dbReference type="PROSITE" id="PS50023">
    <property type="entry name" value="LIM_DOMAIN_2"/>
    <property type="match status" value="4"/>
</dbReference>
<feature type="region of interest" description="Disordered" evidence="12">
    <location>
        <begin position="266"/>
        <end position="285"/>
    </location>
</feature>
<dbReference type="FunFam" id="2.10.110.10:FF:000009">
    <property type="entry name" value="Paxillin isoform 1"/>
    <property type="match status" value="1"/>
</dbReference>
<feature type="domain" description="LIM zinc-binding" evidence="13">
    <location>
        <begin position="1085"/>
        <end position="1144"/>
    </location>
</feature>
<dbReference type="AlphaFoldDB" id="A0A8M1KNT5"/>
<dbReference type="CDD" id="cd09338">
    <property type="entry name" value="LIM3_Paxillin_like"/>
    <property type="match status" value="1"/>
</dbReference>
<keyword evidence="7 11" id="KW-0862">Zinc</keyword>
<feature type="compositionally biased region" description="Low complexity" evidence="12">
    <location>
        <begin position="401"/>
        <end position="415"/>
    </location>
</feature>
<dbReference type="GeneID" id="105891588"/>
<feature type="compositionally biased region" description="Basic and acidic residues" evidence="12">
    <location>
        <begin position="726"/>
        <end position="752"/>
    </location>
</feature>
<feature type="compositionally biased region" description="Polar residues" evidence="12">
    <location>
        <begin position="80"/>
        <end position="102"/>
    </location>
</feature>
<dbReference type="FunFam" id="2.10.110.10:FF:000012">
    <property type="entry name" value="Paxillin isoform 1"/>
    <property type="match status" value="1"/>
</dbReference>
<dbReference type="Pfam" id="PF00412">
    <property type="entry name" value="LIM"/>
    <property type="match status" value="4"/>
</dbReference>
<dbReference type="GO" id="GO:0005925">
    <property type="term" value="C:focal adhesion"/>
    <property type="evidence" value="ECO:0007669"/>
    <property type="project" value="UniProtKB-SubCell"/>
</dbReference>
<feature type="region of interest" description="Disordered" evidence="12">
    <location>
        <begin position="29"/>
        <end position="111"/>
    </location>
</feature>
<protein>
    <submittedName>
        <fullName evidence="15">Proline-rich protein 36</fullName>
    </submittedName>
</protein>
<dbReference type="GO" id="GO:0005856">
    <property type="term" value="C:cytoskeleton"/>
    <property type="evidence" value="ECO:0007669"/>
    <property type="project" value="UniProtKB-SubCell"/>
</dbReference>
<comment type="subcellular location">
    <subcellularLocation>
        <location evidence="2">Cell junction</location>
        <location evidence="2">Focal adhesion</location>
    </subcellularLocation>
    <subcellularLocation>
        <location evidence="1">Cytoplasm</location>
        <location evidence="1">Cytoskeleton</location>
    </subcellularLocation>
</comment>
<dbReference type="KEGG" id="char:105891588"/>
<keyword evidence="8" id="KW-0965">Cell junction</keyword>
<feature type="compositionally biased region" description="Pro residues" evidence="12">
    <location>
        <begin position="811"/>
        <end position="906"/>
    </location>
</feature>
<dbReference type="GO" id="GO:0046872">
    <property type="term" value="F:metal ion binding"/>
    <property type="evidence" value="ECO:0007669"/>
    <property type="project" value="UniProtKB-KW"/>
</dbReference>
<feature type="region of interest" description="Disordered" evidence="12">
    <location>
        <begin position="599"/>
        <end position="626"/>
    </location>
</feature>
<dbReference type="PROSITE" id="PS00478">
    <property type="entry name" value="LIM_DOMAIN_1"/>
    <property type="match status" value="3"/>
</dbReference>
<dbReference type="PANTHER" id="PTHR24216:SF11">
    <property type="entry name" value="PAXILLIN"/>
    <property type="match status" value="1"/>
</dbReference>
<evidence type="ECO:0000256" key="4">
    <source>
        <dbReference type="ARBA" id="ARBA00022553"/>
    </source>
</evidence>
<proteinExistence type="predicted"/>
<dbReference type="FunFam" id="2.10.110.10:FF:000018">
    <property type="entry name" value="Paxillin isoform 1"/>
    <property type="match status" value="1"/>
</dbReference>
<dbReference type="PANTHER" id="PTHR24216">
    <property type="entry name" value="PAXILLIN-RELATED"/>
    <property type="match status" value="1"/>
</dbReference>
<dbReference type="CDD" id="cd09411">
    <property type="entry name" value="LIM4_Paxillin"/>
    <property type="match status" value="1"/>
</dbReference>
<keyword evidence="10" id="KW-0206">Cytoskeleton</keyword>
<dbReference type="GO" id="GO:0034446">
    <property type="term" value="P:substrate adhesion-dependent cell spreading"/>
    <property type="evidence" value="ECO:0007669"/>
    <property type="project" value="TreeGrafter"/>
</dbReference>
<feature type="domain" description="LIM zinc-binding" evidence="13">
    <location>
        <begin position="967"/>
        <end position="1026"/>
    </location>
</feature>
<evidence type="ECO:0000256" key="5">
    <source>
        <dbReference type="ARBA" id="ARBA00022723"/>
    </source>
</evidence>
<dbReference type="InterPro" id="IPR001904">
    <property type="entry name" value="Paxillin_Lim_dom4"/>
</dbReference>
<dbReference type="InterPro" id="IPR001781">
    <property type="entry name" value="Znf_LIM"/>
</dbReference>
<keyword evidence="4" id="KW-0597">Phosphoprotein</keyword>
<feature type="domain" description="LIM zinc-binding" evidence="13">
    <location>
        <begin position="1027"/>
        <end position="1084"/>
    </location>
</feature>
<dbReference type="Pfam" id="PF03535">
    <property type="entry name" value="Paxillin"/>
    <property type="match status" value="1"/>
</dbReference>
<name>A0A8M1KNT5_CLUHA</name>
<evidence type="ECO:0000256" key="7">
    <source>
        <dbReference type="ARBA" id="ARBA00022833"/>
    </source>
</evidence>
<dbReference type="Proteomes" id="UP000515152">
    <property type="component" value="Chromosome 7"/>
</dbReference>
<keyword evidence="6" id="KW-0677">Repeat</keyword>
<accession>A0A8M1KNT5</accession>
<feature type="compositionally biased region" description="Basic and acidic residues" evidence="12">
    <location>
        <begin position="604"/>
        <end position="613"/>
    </location>
</feature>
<organism evidence="14 15">
    <name type="scientific">Clupea harengus</name>
    <name type="common">Atlantic herring</name>
    <dbReference type="NCBI Taxonomy" id="7950"/>
    <lineage>
        <taxon>Eukaryota</taxon>
        <taxon>Metazoa</taxon>
        <taxon>Chordata</taxon>
        <taxon>Craniata</taxon>
        <taxon>Vertebrata</taxon>
        <taxon>Euteleostomi</taxon>
        <taxon>Actinopterygii</taxon>
        <taxon>Neopterygii</taxon>
        <taxon>Teleostei</taxon>
        <taxon>Clupei</taxon>
        <taxon>Clupeiformes</taxon>
        <taxon>Clupeoidei</taxon>
        <taxon>Clupeidae</taxon>
        <taxon>Clupea</taxon>
    </lineage>
</organism>
<dbReference type="CDD" id="cd09337">
    <property type="entry name" value="LIM2_Paxillin_like"/>
    <property type="match status" value="1"/>
</dbReference>
<dbReference type="FunFam" id="2.10.110.10:FF:000008">
    <property type="entry name" value="Paxillin isoform 1"/>
    <property type="match status" value="1"/>
</dbReference>
<evidence type="ECO:0000256" key="2">
    <source>
        <dbReference type="ARBA" id="ARBA00004246"/>
    </source>
</evidence>
<feature type="domain" description="LIM zinc-binding" evidence="13">
    <location>
        <begin position="1145"/>
        <end position="1202"/>
    </location>
</feature>
<evidence type="ECO:0000256" key="8">
    <source>
        <dbReference type="ARBA" id="ARBA00022949"/>
    </source>
</evidence>
<dbReference type="InterPro" id="IPR047075">
    <property type="entry name" value="Paxillin_TGFB1I1_LIM_dom1"/>
</dbReference>
<feature type="compositionally biased region" description="Low complexity" evidence="12">
    <location>
        <begin position="336"/>
        <end position="369"/>
    </location>
</feature>
<dbReference type="SMART" id="SM00132">
    <property type="entry name" value="LIM"/>
    <property type="match status" value="4"/>
</dbReference>
<evidence type="ECO:0000256" key="10">
    <source>
        <dbReference type="ARBA" id="ARBA00023212"/>
    </source>
</evidence>
<dbReference type="OrthoDB" id="15567at2759"/>
<evidence type="ECO:0000256" key="1">
    <source>
        <dbReference type="ARBA" id="ARBA00004245"/>
    </source>
</evidence>
<dbReference type="GO" id="GO:0043542">
    <property type="term" value="P:endothelial cell migration"/>
    <property type="evidence" value="ECO:0007669"/>
    <property type="project" value="TreeGrafter"/>
</dbReference>
<evidence type="ECO:0000256" key="6">
    <source>
        <dbReference type="ARBA" id="ARBA00022737"/>
    </source>
</evidence>
<evidence type="ECO:0000256" key="3">
    <source>
        <dbReference type="ARBA" id="ARBA00022490"/>
    </source>
</evidence>
<feature type="compositionally biased region" description="Basic and acidic residues" evidence="12">
    <location>
        <begin position="767"/>
        <end position="776"/>
    </location>
</feature>
<evidence type="ECO:0000259" key="13">
    <source>
        <dbReference type="PROSITE" id="PS50023"/>
    </source>
</evidence>
<feature type="compositionally biased region" description="Polar residues" evidence="12">
    <location>
        <begin position="512"/>
        <end position="521"/>
    </location>
</feature>
<keyword evidence="9 11" id="KW-0440">LIM domain</keyword>
<feature type="region of interest" description="Disordered" evidence="12">
    <location>
        <begin position="305"/>
        <end position="374"/>
    </location>
</feature>
<keyword evidence="5 11" id="KW-0479">Metal-binding</keyword>
<dbReference type="CTD" id="565130"/>
<keyword evidence="3" id="KW-0963">Cytoplasm</keyword>
<feature type="compositionally biased region" description="Low complexity" evidence="12">
    <location>
        <begin position="426"/>
        <end position="446"/>
    </location>
</feature>
<evidence type="ECO:0000313" key="15">
    <source>
        <dbReference type="RefSeq" id="XP_042564048.1"/>
    </source>
</evidence>
<evidence type="ECO:0000256" key="11">
    <source>
        <dbReference type="PROSITE-ProRule" id="PRU00125"/>
    </source>
</evidence>
<dbReference type="RefSeq" id="XP_042564048.1">
    <property type="nucleotide sequence ID" value="XM_042708114.1"/>
</dbReference>
<dbReference type="CDD" id="cd09336">
    <property type="entry name" value="LIM1_Paxillin_like"/>
    <property type="match status" value="1"/>
</dbReference>
<evidence type="ECO:0000313" key="14">
    <source>
        <dbReference type="Proteomes" id="UP000515152"/>
    </source>
</evidence>
<gene>
    <name evidence="15" type="primary">pxnb</name>
</gene>
<evidence type="ECO:0000256" key="9">
    <source>
        <dbReference type="ARBA" id="ARBA00023038"/>
    </source>
</evidence>
<feature type="compositionally biased region" description="Low complexity" evidence="12">
    <location>
        <begin position="472"/>
        <end position="489"/>
    </location>
</feature>
<reference evidence="15" key="1">
    <citation type="submission" date="2025-08" db="UniProtKB">
        <authorList>
            <consortium name="RefSeq"/>
        </authorList>
    </citation>
    <scope>IDENTIFICATION</scope>
</reference>
<keyword evidence="14" id="KW-1185">Reference proteome</keyword>
<evidence type="ECO:0000256" key="12">
    <source>
        <dbReference type="SAM" id="MobiDB-lite"/>
    </source>
</evidence>
<feature type="compositionally biased region" description="Basic and acidic residues" evidence="12">
    <location>
        <begin position="702"/>
        <end position="711"/>
    </location>
</feature>
<feature type="region of interest" description="Disordered" evidence="12">
    <location>
        <begin position="702"/>
        <end position="910"/>
    </location>
</feature>